<dbReference type="AlphaFoldDB" id="A0A1H5ZDM9"/>
<evidence type="ECO:0000313" key="1">
    <source>
        <dbReference type="EMBL" id="SEG33476.1"/>
    </source>
</evidence>
<dbReference type="Proteomes" id="UP000236721">
    <property type="component" value="Unassembled WGS sequence"/>
</dbReference>
<accession>A0A1H5ZDM9</accession>
<keyword evidence="1" id="KW-0808">Transferase</keyword>
<sequence length="367" mass="41896">MNILFLSHTYIGCRYVVGSHHLSKALSDLGHCVVHIPHPWSSIHKMVKGERSNFLEGQVSPNRWQFLIGELLPSKWNMVALDFDAHSKRLAKKIIKQCSGIGIDHFDFCFVDDPIFQKTCRYLPIDKLIYRPTDIYPEMPNGRAYKNTDKQLIEKSDIVIATNKQILKYHGVEGRHNTFVLNNGFDMEHFSHTQNHINGKQKVKSRLSTCYVGALDHRFDFNLINSAAKVCKEVDFDIYSPGEPDKLDLSLSNIHYLGPLDYQQLPSTLVKYGLLIMPFTFDLSNRGRSPMKLFEYAASNVPILVPDYMDTFGIESVSKYSNLDSFIDAIKRTSPNSNLTRNFETLKPHSWPVKAKILLELAQGKAS</sequence>
<protein>
    <submittedName>
        <fullName evidence="1">Glycosyltransferase involved in cell wall bisynthesis</fullName>
    </submittedName>
</protein>
<organism evidence="1 2">
    <name type="scientific">Vibrio hangzhouensis</name>
    <dbReference type="NCBI Taxonomy" id="462991"/>
    <lineage>
        <taxon>Bacteria</taxon>
        <taxon>Pseudomonadati</taxon>
        <taxon>Pseudomonadota</taxon>
        <taxon>Gammaproteobacteria</taxon>
        <taxon>Vibrionales</taxon>
        <taxon>Vibrionaceae</taxon>
        <taxon>Vibrio</taxon>
    </lineage>
</organism>
<dbReference type="Gene3D" id="3.40.50.2000">
    <property type="entry name" value="Glycogen Phosphorylase B"/>
    <property type="match status" value="1"/>
</dbReference>
<dbReference type="SUPFAM" id="SSF53756">
    <property type="entry name" value="UDP-Glycosyltransferase/glycogen phosphorylase"/>
    <property type="match status" value="1"/>
</dbReference>
<proteinExistence type="predicted"/>
<keyword evidence="2" id="KW-1185">Reference proteome</keyword>
<evidence type="ECO:0000313" key="2">
    <source>
        <dbReference type="Proteomes" id="UP000236721"/>
    </source>
</evidence>
<dbReference type="GO" id="GO:0016740">
    <property type="term" value="F:transferase activity"/>
    <property type="evidence" value="ECO:0007669"/>
    <property type="project" value="UniProtKB-KW"/>
</dbReference>
<dbReference type="EMBL" id="FNVG01000011">
    <property type="protein sequence ID" value="SEG33476.1"/>
    <property type="molecule type" value="Genomic_DNA"/>
</dbReference>
<reference evidence="2" key="1">
    <citation type="submission" date="2016-10" db="EMBL/GenBank/DDBJ databases">
        <authorList>
            <person name="Varghese N."/>
            <person name="Submissions S."/>
        </authorList>
    </citation>
    <scope>NUCLEOTIDE SEQUENCE [LARGE SCALE GENOMIC DNA]</scope>
    <source>
        <strain evidence="2">CGMCC 1.7062</strain>
    </source>
</reference>
<gene>
    <name evidence="1" type="ORF">SAMN04488244_11178</name>
</gene>
<dbReference type="Gene3D" id="3.40.50.11010">
    <property type="match status" value="1"/>
</dbReference>
<name>A0A1H5ZDM9_9VIBR</name>